<dbReference type="Proteomes" id="UP001172102">
    <property type="component" value="Unassembled WGS sequence"/>
</dbReference>
<comment type="caution">
    <text evidence="2">The sequence shown here is derived from an EMBL/GenBank/DDBJ whole genome shotgun (WGS) entry which is preliminary data.</text>
</comment>
<feature type="region of interest" description="Disordered" evidence="1">
    <location>
        <begin position="411"/>
        <end position="445"/>
    </location>
</feature>
<dbReference type="AlphaFoldDB" id="A0AA40A9W8"/>
<accession>A0AA40A9W8</accession>
<feature type="region of interest" description="Disordered" evidence="1">
    <location>
        <begin position="458"/>
        <end position="481"/>
    </location>
</feature>
<keyword evidence="3" id="KW-1185">Reference proteome</keyword>
<evidence type="ECO:0000313" key="2">
    <source>
        <dbReference type="EMBL" id="KAK0711972.1"/>
    </source>
</evidence>
<dbReference type="EMBL" id="JAUKUA010000005">
    <property type="protein sequence ID" value="KAK0711972.1"/>
    <property type="molecule type" value="Genomic_DNA"/>
</dbReference>
<name>A0AA40A9W8_9PEZI</name>
<evidence type="ECO:0000313" key="3">
    <source>
        <dbReference type="Proteomes" id="UP001172102"/>
    </source>
</evidence>
<feature type="compositionally biased region" description="Basic and acidic residues" evidence="1">
    <location>
        <begin position="458"/>
        <end position="475"/>
    </location>
</feature>
<sequence>MTMATLADWPNQFGAEQPTDVFFLTKQRQLSLYRHNNSNRVFRVVESALSEANRSRLFLNLNTDAILLLYAISQPPRTGHDIQVGYFEGKMPVLYSLRDRTEALRFQRLVTGFRTVESFERVGCSVVFRSRLGVFGRDNEREGRGEVQFWRPMDTAPEPRGLPPMRPSTRSLPQSLAAPLTICQAERRSSVITVQPDRSGDRELVISAAASRPILMVFIQSSSRYTMLRIDVTDLVCKHVPGNWIEISSANRSFVIESLSVEKSERQLWNICAMGMGAENKDAGIELLRCTNLSLEFQGPQQIADFEKRMLYLKVQWLKSEQQRTTTLNAMSSGKLTATSVSSRLTTSPVSFPSIPAVAATRPGECYELATEPLAQELDSVSLNDIAELDGSGVHVDGWNNWDSTPAGMPRTSWEPILGSQPNLPPPEANFTSTQEDDRVDAPGRRWRFLERLRPSADRPRRLTTEELPTDRGSTDDPGLIHQCPSRLGCLR</sequence>
<feature type="compositionally biased region" description="Basic and acidic residues" evidence="1">
    <location>
        <begin position="436"/>
        <end position="445"/>
    </location>
</feature>
<protein>
    <submittedName>
        <fullName evidence="2">Uncharacterized protein</fullName>
    </submittedName>
</protein>
<evidence type="ECO:0000256" key="1">
    <source>
        <dbReference type="SAM" id="MobiDB-lite"/>
    </source>
</evidence>
<organism evidence="2 3">
    <name type="scientific">Lasiosphaeris hirsuta</name>
    <dbReference type="NCBI Taxonomy" id="260670"/>
    <lineage>
        <taxon>Eukaryota</taxon>
        <taxon>Fungi</taxon>
        <taxon>Dikarya</taxon>
        <taxon>Ascomycota</taxon>
        <taxon>Pezizomycotina</taxon>
        <taxon>Sordariomycetes</taxon>
        <taxon>Sordariomycetidae</taxon>
        <taxon>Sordariales</taxon>
        <taxon>Lasiosphaeriaceae</taxon>
        <taxon>Lasiosphaeris</taxon>
    </lineage>
</organism>
<proteinExistence type="predicted"/>
<gene>
    <name evidence="2" type="ORF">B0H67DRAFT_304211</name>
</gene>
<reference evidence="2" key="1">
    <citation type="submission" date="2023-06" db="EMBL/GenBank/DDBJ databases">
        <title>Genome-scale phylogeny and comparative genomics of the fungal order Sordariales.</title>
        <authorList>
            <consortium name="Lawrence Berkeley National Laboratory"/>
            <person name="Hensen N."/>
            <person name="Bonometti L."/>
            <person name="Westerberg I."/>
            <person name="Brannstrom I.O."/>
            <person name="Guillou S."/>
            <person name="Cros-Aarteil S."/>
            <person name="Calhoun S."/>
            <person name="Haridas S."/>
            <person name="Kuo A."/>
            <person name="Mondo S."/>
            <person name="Pangilinan J."/>
            <person name="Riley R."/>
            <person name="Labutti K."/>
            <person name="Andreopoulos B."/>
            <person name="Lipzen A."/>
            <person name="Chen C."/>
            <person name="Yanf M."/>
            <person name="Daum C."/>
            <person name="Ng V."/>
            <person name="Clum A."/>
            <person name="Steindorff A."/>
            <person name="Ohm R."/>
            <person name="Martin F."/>
            <person name="Silar P."/>
            <person name="Natvig D."/>
            <person name="Lalanne C."/>
            <person name="Gautier V."/>
            <person name="Ament-Velasquez S.L."/>
            <person name="Kruys A."/>
            <person name="Hutchinson M.I."/>
            <person name="Powell A.J."/>
            <person name="Barry K."/>
            <person name="Miller A.N."/>
            <person name="Grigoriev I.V."/>
            <person name="Debuchy R."/>
            <person name="Gladieux P."/>
            <person name="Thoren M.H."/>
            <person name="Johannesson H."/>
        </authorList>
    </citation>
    <scope>NUCLEOTIDE SEQUENCE</scope>
    <source>
        <strain evidence="2">SMH4607-1</strain>
    </source>
</reference>